<evidence type="ECO:0000313" key="2">
    <source>
        <dbReference type="Proteomes" id="UP000593566"/>
    </source>
</evidence>
<organism evidence="1 2">
    <name type="scientific">Letharia lupina</name>
    <dbReference type="NCBI Taxonomy" id="560253"/>
    <lineage>
        <taxon>Eukaryota</taxon>
        <taxon>Fungi</taxon>
        <taxon>Dikarya</taxon>
        <taxon>Ascomycota</taxon>
        <taxon>Pezizomycotina</taxon>
        <taxon>Lecanoromycetes</taxon>
        <taxon>OSLEUM clade</taxon>
        <taxon>Lecanoromycetidae</taxon>
        <taxon>Lecanorales</taxon>
        <taxon>Lecanorineae</taxon>
        <taxon>Parmeliaceae</taxon>
        <taxon>Letharia</taxon>
    </lineage>
</organism>
<proteinExistence type="predicted"/>
<dbReference type="Proteomes" id="UP000593566">
    <property type="component" value="Unassembled WGS sequence"/>
</dbReference>
<accession>A0A8H6CRM5</accession>
<dbReference type="EMBL" id="JACCJB010000004">
    <property type="protein sequence ID" value="KAF6228283.1"/>
    <property type="molecule type" value="Genomic_DNA"/>
</dbReference>
<name>A0A8H6CRM5_9LECA</name>
<protein>
    <submittedName>
        <fullName evidence="1">Uncharacterized protein</fullName>
    </submittedName>
</protein>
<sequence length="269" mass="29757">MFQDSAGGDVTKWGWLEVSMDRISTRVLIDGEYDRITLRPNKPRDLSHHEVLALPSLHFVVRRDQIMVSNSKPSLYLFLPSYSASQRFPGTAIASRFKAFRPPRIQIADTMPQVIIQMTIITQRPKSSRVNSLNPPLSIDLLKHSRKLSVALIRKWAVMALRSSVRSVKIKRIKLMIELRYATVKASARAITRNSGTDSPTPRVKLVVIERVVVTSSTKTIERRGDMSDVPDDGLAGMAMLALQSEQGKGGAPDVDAAAVLCSGAVPIE</sequence>
<dbReference type="GeneID" id="59336410"/>
<keyword evidence="2" id="KW-1185">Reference proteome</keyword>
<reference evidence="1 2" key="1">
    <citation type="journal article" date="2020" name="Genomics">
        <title>Complete, high-quality genomes from long-read metagenomic sequencing of two wolf lichen thalli reveals enigmatic genome architecture.</title>
        <authorList>
            <person name="McKenzie S.K."/>
            <person name="Walston R.F."/>
            <person name="Allen J.L."/>
        </authorList>
    </citation>
    <scope>NUCLEOTIDE SEQUENCE [LARGE SCALE GENOMIC DNA]</scope>
    <source>
        <strain evidence="1">WasteWater1</strain>
    </source>
</reference>
<dbReference type="RefSeq" id="XP_037156217.1">
    <property type="nucleotide sequence ID" value="XM_037298881.1"/>
</dbReference>
<dbReference type="AlphaFoldDB" id="A0A8H6CRM5"/>
<gene>
    <name evidence="1" type="ORF">HO133_008013</name>
</gene>
<comment type="caution">
    <text evidence="1">The sequence shown here is derived from an EMBL/GenBank/DDBJ whole genome shotgun (WGS) entry which is preliminary data.</text>
</comment>
<evidence type="ECO:0000313" key="1">
    <source>
        <dbReference type="EMBL" id="KAF6228283.1"/>
    </source>
</evidence>